<proteinExistence type="predicted"/>
<dbReference type="PROSITE" id="PS51257">
    <property type="entry name" value="PROKAR_LIPOPROTEIN"/>
    <property type="match status" value="1"/>
</dbReference>
<evidence type="ECO:0000256" key="1">
    <source>
        <dbReference type="SAM" id="SignalP"/>
    </source>
</evidence>
<dbReference type="PANTHER" id="PTHR31528:SF3">
    <property type="entry name" value="THIAMINE BIOSYNTHESIS PROTEIN HI_0357-RELATED"/>
    <property type="match status" value="1"/>
</dbReference>
<dbReference type="SUPFAM" id="SSF53850">
    <property type="entry name" value="Periplasmic binding protein-like II"/>
    <property type="match status" value="1"/>
</dbReference>
<feature type="domain" description="SsuA/THI5-like" evidence="2">
    <location>
        <begin position="45"/>
        <end position="258"/>
    </location>
</feature>
<sequence length="333" mass="37268">MKKWLLILLASMFTLTACSPTNEPTGEQEQTNIKEVKLVLDWTPNTNHTGLYVARDKGYFKEEGLNVSIIQPGEAGAEQMVAAGQADFGVSYQEGVTQARTQNVPIVSIAAILQHNTSGFASLKEKNIETPKNFEGKVYGGFGSPVEEQMIASLMSEEQADVKKVQITPIGNVDFFTAIKKNIDFSWIYYGWTGIEAELRGQDLNMIYLTDYAKELDYYTPVIISNEKNIKENTETVAAFMKAVSRGYQFAIEQPQAAADILIQAEPDLNGELVKKSQEWLSPRYQADATQWGTQKEEIWTNYADWMRKHGVLEGKFDAKSAFTNQFLPEGGK</sequence>
<dbReference type="EMBL" id="JACXAH010000002">
    <property type="protein sequence ID" value="MBD1370791.1"/>
    <property type="molecule type" value="Genomic_DNA"/>
</dbReference>
<dbReference type="InterPro" id="IPR015168">
    <property type="entry name" value="SsuA/THI5"/>
</dbReference>
<dbReference type="Gene3D" id="3.40.190.10">
    <property type="entry name" value="Periplasmic binding protein-like II"/>
    <property type="match status" value="2"/>
</dbReference>
<evidence type="ECO:0000313" key="4">
    <source>
        <dbReference type="Proteomes" id="UP000661691"/>
    </source>
</evidence>
<keyword evidence="4" id="KW-1185">Reference proteome</keyword>
<dbReference type="AlphaFoldDB" id="A0A926N6U6"/>
<evidence type="ECO:0000259" key="2">
    <source>
        <dbReference type="Pfam" id="PF09084"/>
    </source>
</evidence>
<dbReference type="InterPro" id="IPR027939">
    <property type="entry name" value="NMT1/THI5"/>
</dbReference>
<keyword evidence="1" id="KW-0732">Signal</keyword>
<dbReference type="RefSeq" id="WP_191139297.1">
    <property type="nucleotide sequence ID" value="NZ_JACXAG020000002.1"/>
</dbReference>
<reference evidence="3" key="1">
    <citation type="submission" date="2020-09" db="EMBL/GenBank/DDBJ databases">
        <title>A novel bacterium of genus Hazenella, isolated from South China Sea.</title>
        <authorList>
            <person name="Huang H."/>
            <person name="Mo K."/>
            <person name="Hu Y."/>
        </authorList>
    </citation>
    <scope>NUCLEOTIDE SEQUENCE</scope>
    <source>
        <strain evidence="3">IB182357</strain>
    </source>
</reference>
<gene>
    <name evidence="3" type="ORF">IC620_00255</name>
</gene>
<evidence type="ECO:0000313" key="3">
    <source>
        <dbReference type="EMBL" id="MBD1370791.1"/>
    </source>
</evidence>
<dbReference type="Pfam" id="PF09084">
    <property type="entry name" value="NMT1"/>
    <property type="match status" value="1"/>
</dbReference>
<organism evidence="3 4">
    <name type="scientific">Polycladospora coralii</name>
    <dbReference type="NCBI Taxonomy" id="2771432"/>
    <lineage>
        <taxon>Bacteria</taxon>
        <taxon>Bacillati</taxon>
        <taxon>Bacillota</taxon>
        <taxon>Bacilli</taxon>
        <taxon>Bacillales</taxon>
        <taxon>Thermoactinomycetaceae</taxon>
        <taxon>Polycladospora</taxon>
    </lineage>
</organism>
<dbReference type="PANTHER" id="PTHR31528">
    <property type="entry name" value="4-AMINO-5-HYDROXYMETHYL-2-METHYLPYRIMIDINE PHOSPHATE SYNTHASE THI11-RELATED"/>
    <property type="match status" value="1"/>
</dbReference>
<accession>A0A926N6U6</accession>
<name>A0A926N6U6_9BACL</name>
<dbReference type="Proteomes" id="UP000661691">
    <property type="component" value="Unassembled WGS sequence"/>
</dbReference>
<dbReference type="GO" id="GO:0009228">
    <property type="term" value="P:thiamine biosynthetic process"/>
    <property type="evidence" value="ECO:0007669"/>
    <property type="project" value="InterPro"/>
</dbReference>
<feature type="signal peptide" evidence="1">
    <location>
        <begin position="1"/>
        <end position="19"/>
    </location>
</feature>
<comment type="caution">
    <text evidence="3">The sequence shown here is derived from an EMBL/GenBank/DDBJ whole genome shotgun (WGS) entry which is preliminary data.</text>
</comment>
<feature type="chain" id="PRO_5039238838" evidence="1">
    <location>
        <begin position="20"/>
        <end position="333"/>
    </location>
</feature>
<protein>
    <submittedName>
        <fullName evidence="3">ABC transporter substrate-binding protein</fullName>
    </submittedName>
</protein>